<dbReference type="RefSeq" id="WP_153547083.1">
    <property type="nucleotide sequence ID" value="NZ_WIXK01000004.1"/>
</dbReference>
<name>A0A844AXH5_9RHOB</name>
<gene>
    <name evidence="2" type="ORF">GG681_08395</name>
</gene>
<sequence length="123" mass="13825">MPRIFSAALHLSAAAVLTFSMQSASAQDSKEDSCRYQGAVMAAVQDARMTRVKQEKAEANILESEPDWPAQYSKAIPQLVEHVYAMKRRDLRNIDLGAVFEEQCLSNWDQIQQLQKKLQAPAD</sequence>
<protein>
    <submittedName>
        <fullName evidence="2">Uncharacterized protein</fullName>
    </submittedName>
</protein>
<dbReference type="Proteomes" id="UP000436694">
    <property type="component" value="Unassembled WGS sequence"/>
</dbReference>
<keyword evidence="1" id="KW-0732">Signal</keyword>
<accession>A0A844AXH5</accession>
<dbReference type="EMBL" id="WIXK01000004">
    <property type="protein sequence ID" value="MQY42661.1"/>
    <property type="molecule type" value="Genomic_DNA"/>
</dbReference>
<comment type="caution">
    <text evidence="2">The sequence shown here is derived from an EMBL/GenBank/DDBJ whole genome shotgun (WGS) entry which is preliminary data.</text>
</comment>
<feature type="signal peptide" evidence="1">
    <location>
        <begin position="1"/>
        <end position="26"/>
    </location>
</feature>
<evidence type="ECO:0000256" key="1">
    <source>
        <dbReference type="SAM" id="SignalP"/>
    </source>
</evidence>
<evidence type="ECO:0000313" key="2">
    <source>
        <dbReference type="EMBL" id="MQY42661.1"/>
    </source>
</evidence>
<dbReference type="AlphaFoldDB" id="A0A844AXH5"/>
<evidence type="ECO:0000313" key="3">
    <source>
        <dbReference type="Proteomes" id="UP000436694"/>
    </source>
</evidence>
<organism evidence="2 3">
    <name type="scientific">Tritonibacter aquimaris</name>
    <dbReference type="NCBI Taxonomy" id="2663379"/>
    <lineage>
        <taxon>Bacteria</taxon>
        <taxon>Pseudomonadati</taxon>
        <taxon>Pseudomonadota</taxon>
        <taxon>Alphaproteobacteria</taxon>
        <taxon>Rhodobacterales</taxon>
        <taxon>Paracoccaceae</taxon>
        <taxon>Tritonibacter</taxon>
    </lineage>
</organism>
<proteinExistence type="predicted"/>
<reference evidence="2 3" key="1">
    <citation type="submission" date="2019-10" db="EMBL/GenBank/DDBJ databases">
        <title>Epibacterium sp. nov., isolated from seawater.</title>
        <authorList>
            <person name="Zhang X."/>
            <person name="Li N."/>
        </authorList>
    </citation>
    <scope>NUCLEOTIDE SEQUENCE [LARGE SCALE GENOMIC DNA]</scope>
    <source>
        <strain evidence="2 3">SM1969</strain>
    </source>
</reference>
<keyword evidence="3" id="KW-1185">Reference proteome</keyword>
<feature type="chain" id="PRO_5032508348" evidence="1">
    <location>
        <begin position="27"/>
        <end position="123"/>
    </location>
</feature>